<dbReference type="EMBL" id="JAPCWZ010000009">
    <property type="protein sequence ID" value="KAK8851953.1"/>
    <property type="molecule type" value="Genomic_DNA"/>
</dbReference>
<evidence type="ECO:0000313" key="1">
    <source>
        <dbReference type="EMBL" id="KAK8851953.1"/>
    </source>
</evidence>
<proteinExistence type="predicted"/>
<sequence>MAVQGFFCAGNNGQMAPTVLTKEHDDRNKKNSSDDGGLITFLTGSYQASAAEANNLITIARS</sequence>
<reference evidence="1 2" key="1">
    <citation type="journal article" date="2024" name="IMA Fungus">
        <title>Apiospora arundinis, a panoply of carbohydrate-active enzymes and secondary metabolites.</title>
        <authorList>
            <person name="Sorensen T."/>
            <person name="Petersen C."/>
            <person name="Muurmann A.T."/>
            <person name="Christiansen J.V."/>
            <person name="Brundto M.L."/>
            <person name="Overgaard C.K."/>
            <person name="Boysen A.T."/>
            <person name="Wollenberg R.D."/>
            <person name="Larsen T.O."/>
            <person name="Sorensen J.L."/>
            <person name="Nielsen K.L."/>
            <person name="Sondergaard T.E."/>
        </authorList>
    </citation>
    <scope>NUCLEOTIDE SEQUENCE [LARGE SCALE GENOMIC DNA]</scope>
    <source>
        <strain evidence="1 2">AAU 773</strain>
    </source>
</reference>
<protein>
    <submittedName>
        <fullName evidence="1">Uncharacterized protein</fullName>
    </submittedName>
</protein>
<gene>
    <name evidence="1" type="ORF">PGQ11_014432</name>
</gene>
<accession>A0ABR2HSJ1</accession>
<organism evidence="1 2">
    <name type="scientific">Apiospora arundinis</name>
    <dbReference type="NCBI Taxonomy" id="335852"/>
    <lineage>
        <taxon>Eukaryota</taxon>
        <taxon>Fungi</taxon>
        <taxon>Dikarya</taxon>
        <taxon>Ascomycota</taxon>
        <taxon>Pezizomycotina</taxon>
        <taxon>Sordariomycetes</taxon>
        <taxon>Xylariomycetidae</taxon>
        <taxon>Amphisphaeriales</taxon>
        <taxon>Apiosporaceae</taxon>
        <taxon>Apiospora</taxon>
    </lineage>
</organism>
<dbReference type="Proteomes" id="UP001390339">
    <property type="component" value="Unassembled WGS sequence"/>
</dbReference>
<keyword evidence="2" id="KW-1185">Reference proteome</keyword>
<name>A0ABR2HSJ1_9PEZI</name>
<evidence type="ECO:0000313" key="2">
    <source>
        <dbReference type="Proteomes" id="UP001390339"/>
    </source>
</evidence>
<comment type="caution">
    <text evidence="1">The sequence shown here is derived from an EMBL/GenBank/DDBJ whole genome shotgun (WGS) entry which is preliminary data.</text>
</comment>